<name>A0A5C3MMP3_9AGAM</name>
<dbReference type="OrthoDB" id="3270652at2759"/>
<feature type="compositionally biased region" description="Polar residues" evidence="1">
    <location>
        <begin position="68"/>
        <end position="81"/>
    </location>
</feature>
<feature type="compositionally biased region" description="Acidic residues" evidence="1">
    <location>
        <begin position="21"/>
        <end position="30"/>
    </location>
</feature>
<evidence type="ECO:0000256" key="1">
    <source>
        <dbReference type="SAM" id="MobiDB-lite"/>
    </source>
</evidence>
<evidence type="ECO:0000313" key="2">
    <source>
        <dbReference type="EMBL" id="TFK46167.1"/>
    </source>
</evidence>
<dbReference type="Proteomes" id="UP000305948">
    <property type="component" value="Unassembled WGS sequence"/>
</dbReference>
<protein>
    <submittedName>
        <fullName evidence="2">Uncharacterized protein</fullName>
    </submittedName>
</protein>
<proteinExistence type="predicted"/>
<sequence length="170" mass="18326">MAITRNARAAAPPMQNSISLEEGEVIEDTDSIASSREGSPKDEAISPPPKQTQRRDRRSNAKADALTRNANAAGTPATTDSAIKPMDVKVQAAHAEVKPAPAVTARRLSELTETDLERAKSLVLDLLGWGVPPEYLVEHGVSPEIIVRIFTELNLRMPSNIVVGALSQKR</sequence>
<gene>
    <name evidence="2" type="ORF">OE88DRAFT_1668009</name>
</gene>
<accession>A0A5C3MMP3</accession>
<feature type="region of interest" description="Disordered" evidence="1">
    <location>
        <begin position="1"/>
        <end position="84"/>
    </location>
</feature>
<dbReference type="EMBL" id="ML213532">
    <property type="protein sequence ID" value="TFK46167.1"/>
    <property type="molecule type" value="Genomic_DNA"/>
</dbReference>
<organism evidence="2 3">
    <name type="scientific">Heliocybe sulcata</name>
    <dbReference type="NCBI Taxonomy" id="5364"/>
    <lineage>
        <taxon>Eukaryota</taxon>
        <taxon>Fungi</taxon>
        <taxon>Dikarya</taxon>
        <taxon>Basidiomycota</taxon>
        <taxon>Agaricomycotina</taxon>
        <taxon>Agaricomycetes</taxon>
        <taxon>Gloeophyllales</taxon>
        <taxon>Gloeophyllaceae</taxon>
        <taxon>Heliocybe</taxon>
    </lineage>
</organism>
<dbReference type="AlphaFoldDB" id="A0A5C3MMP3"/>
<keyword evidence="3" id="KW-1185">Reference proteome</keyword>
<reference evidence="2 3" key="1">
    <citation type="journal article" date="2019" name="Nat. Ecol. Evol.">
        <title>Megaphylogeny resolves global patterns of mushroom evolution.</title>
        <authorList>
            <person name="Varga T."/>
            <person name="Krizsan K."/>
            <person name="Foldi C."/>
            <person name="Dima B."/>
            <person name="Sanchez-Garcia M."/>
            <person name="Sanchez-Ramirez S."/>
            <person name="Szollosi G.J."/>
            <person name="Szarkandi J.G."/>
            <person name="Papp V."/>
            <person name="Albert L."/>
            <person name="Andreopoulos W."/>
            <person name="Angelini C."/>
            <person name="Antonin V."/>
            <person name="Barry K.W."/>
            <person name="Bougher N.L."/>
            <person name="Buchanan P."/>
            <person name="Buyck B."/>
            <person name="Bense V."/>
            <person name="Catcheside P."/>
            <person name="Chovatia M."/>
            <person name="Cooper J."/>
            <person name="Damon W."/>
            <person name="Desjardin D."/>
            <person name="Finy P."/>
            <person name="Geml J."/>
            <person name="Haridas S."/>
            <person name="Hughes K."/>
            <person name="Justo A."/>
            <person name="Karasinski D."/>
            <person name="Kautmanova I."/>
            <person name="Kiss B."/>
            <person name="Kocsube S."/>
            <person name="Kotiranta H."/>
            <person name="LaButti K.M."/>
            <person name="Lechner B.E."/>
            <person name="Liimatainen K."/>
            <person name="Lipzen A."/>
            <person name="Lukacs Z."/>
            <person name="Mihaltcheva S."/>
            <person name="Morgado L.N."/>
            <person name="Niskanen T."/>
            <person name="Noordeloos M.E."/>
            <person name="Ohm R.A."/>
            <person name="Ortiz-Santana B."/>
            <person name="Ovrebo C."/>
            <person name="Racz N."/>
            <person name="Riley R."/>
            <person name="Savchenko A."/>
            <person name="Shiryaev A."/>
            <person name="Soop K."/>
            <person name="Spirin V."/>
            <person name="Szebenyi C."/>
            <person name="Tomsovsky M."/>
            <person name="Tulloss R.E."/>
            <person name="Uehling J."/>
            <person name="Grigoriev I.V."/>
            <person name="Vagvolgyi C."/>
            <person name="Papp T."/>
            <person name="Martin F.M."/>
            <person name="Miettinen O."/>
            <person name="Hibbett D.S."/>
            <person name="Nagy L.G."/>
        </authorList>
    </citation>
    <scope>NUCLEOTIDE SEQUENCE [LARGE SCALE GENOMIC DNA]</scope>
    <source>
        <strain evidence="2 3">OMC1185</strain>
    </source>
</reference>
<evidence type="ECO:0000313" key="3">
    <source>
        <dbReference type="Proteomes" id="UP000305948"/>
    </source>
</evidence>